<comment type="caution">
    <text evidence="1">The sequence shown here is derived from an EMBL/GenBank/DDBJ whole genome shotgun (WGS) entry which is preliminary data.</text>
</comment>
<dbReference type="AlphaFoldDB" id="A0A9P4TPC8"/>
<evidence type="ECO:0000313" key="2">
    <source>
        <dbReference type="Proteomes" id="UP000800093"/>
    </source>
</evidence>
<evidence type="ECO:0000313" key="1">
    <source>
        <dbReference type="EMBL" id="KAF2269527.1"/>
    </source>
</evidence>
<proteinExistence type="predicted"/>
<accession>A0A9P4TPC8</accession>
<dbReference type="Proteomes" id="UP000800093">
    <property type="component" value="Unassembled WGS sequence"/>
</dbReference>
<protein>
    <submittedName>
        <fullName evidence="1">Uncharacterized protein</fullName>
    </submittedName>
</protein>
<keyword evidence="2" id="KW-1185">Reference proteome</keyword>
<reference evidence="2" key="1">
    <citation type="journal article" date="2020" name="Stud. Mycol.">
        <title>101 Dothideomycetes genomes: A test case for predicting lifestyles and emergence of pathogens.</title>
        <authorList>
            <person name="Haridas S."/>
            <person name="Albert R."/>
            <person name="Binder M."/>
            <person name="Bloem J."/>
            <person name="LaButti K."/>
            <person name="Salamov A."/>
            <person name="Andreopoulos B."/>
            <person name="Baker S."/>
            <person name="Barry K."/>
            <person name="Bills G."/>
            <person name="Bluhm B."/>
            <person name="Cannon C."/>
            <person name="Castanera R."/>
            <person name="Culley D."/>
            <person name="Daum C."/>
            <person name="Ezra D."/>
            <person name="Gonzalez J."/>
            <person name="Henrissat B."/>
            <person name="Kuo A."/>
            <person name="Liang C."/>
            <person name="Lipzen A."/>
            <person name="Lutzoni F."/>
            <person name="Magnuson J."/>
            <person name="Mondo S."/>
            <person name="Nolan M."/>
            <person name="Ohm R."/>
            <person name="Pangilinan J."/>
            <person name="Park H.-J."/>
            <person name="Ramirez L."/>
            <person name="Alfaro M."/>
            <person name="Sun H."/>
            <person name="Tritt A."/>
            <person name="Yoshinaga Y."/>
            <person name="Zwiers L.-H."/>
            <person name="Turgeon B."/>
            <person name="Goodwin S."/>
            <person name="Spatafora J."/>
            <person name="Crous P."/>
            <person name="Grigoriev I."/>
        </authorList>
    </citation>
    <scope>NUCLEOTIDE SEQUENCE [LARGE SCALE GENOMIC DNA]</scope>
    <source>
        <strain evidence="2">CBS 304.66</strain>
    </source>
</reference>
<organism evidence="1 2">
    <name type="scientific">Lojkania enalia</name>
    <dbReference type="NCBI Taxonomy" id="147567"/>
    <lineage>
        <taxon>Eukaryota</taxon>
        <taxon>Fungi</taxon>
        <taxon>Dikarya</taxon>
        <taxon>Ascomycota</taxon>
        <taxon>Pezizomycotina</taxon>
        <taxon>Dothideomycetes</taxon>
        <taxon>Pleosporomycetidae</taxon>
        <taxon>Pleosporales</taxon>
        <taxon>Pleosporales incertae sedis</taxon>
        <taxon>Lojkania</taxon>
    </lineage>
</organism>
<gene>
    <name evidence="1" type="ORF">CC78DRAFT_612482</name>
</gene>
<dbReference type="EMBL" id="ML986582">
    <property type="protein sequence ID" value="KAF2269527.1"/>
    <property type="molecule type" value="Genomic_DNA"/>
</dbReference>
<dbReference type="OrthoDB" id="5030973at2759"/>
<name>A0A9P4TPC8_9PLEO</name>
<sequence>MSNPLPTFQVVLDPEGEGGFLRYQNAPGEVQRRHLVDRGNSLVVQGELVEVVHGKLSPSGDDGSILVTDFHFLPSKNSRRFKYAAVTMRFESDDPSVADVEVLDIAPKGHQSLLPTTKTVELTRSANANISSGTIVNAEAGLGWELKESTEKQHQTTLSGTIRLEGRPYGGKNTARWTMSENKSQKAGIPTLLRTVTLLRRKQKKEGQVARFQAEVDIKCSVDFASSLEEGMDGLFGRIPKDDAVIFDPNQPPTTVKFSTEELAKQNLSEHCAVVTTTMLYDTVKGDEPDSNS</sequence>